<sequence>GAWSLDGAEGGLPTDVRRNQSIFGGSVPHTQSAAMNSEPLRTPRRMVFNQKLISSPQELLLSLFRRLNLTKNKQNINMVEVTSSSSSHQLTRRKPGRASSNWKTLQTVCEYFFKSFSLHLKPLLVYTPIVEPTDLKILSQVFHKYQLRLKQGTHKGRKSRIKQSFHYPIPSRPQQHLSLHQPHLIQQLRSSWTFSRTALLIEHQQIRQNGGSWTRGNEQSALARVSIVNYYGNVVLDTYVRPKEKVTDYRTWVSGIKPQHLENASSFEDVTRKVADLIQDKILIGHAISNDLQALLLTHPRQLIRDTSTYQPLRKLAKTKFPGLKKLALLVLDIEIQKDSHCSVDDARATLAIYRTQKDQWESLVKKEQALAKKEQVRQQTRPPA</sequence>
<evidence type="ECO:0000313" key="11">
    <source>
        <dbReference type="EMBL" id="POW17342.1"/>
    </source>
</evidence>
<dbReference type="PANTHER" id="PTHR12801">
    <property type="entry name" value="RNA EXONUCLEASE REXO1 / RECO3 FAMILY MEMBER-RELATED"/>
    <property type="match status" value="1"/>
</dbReference>
<protein>
    <recommendedName>
        <fullName evidence="3">RNA exonuclease 4</fullName>
    </recommendedName>
</protein>
<feature type="non-terminal residue" evidence="11">
    <location>
        <position position="1"/>
    </location>
</feature>
<dbReference type="Gene3D" id="3.30.420.10">
    <property type="entry name" value="Ribonuclease H-like superfamily/Ribonuclease H"/>
    <property type="match status" value="1"/>
</dbReference>
<keyword evidence="6" id="KW-0378">Hydrolase</keyword>
<dbReference type="InterPro" id="IPR047021">
    <property type="entry name" value="REXO1/3/4-like"/>
</dbReference>
<dbReference type="SMART" id="SM00479">
    <property type="entry name" value="EXOIII"/>
    <property type="match status" value="1"/>
</dbReference>
<dbReference type="InterPro" id="IPR037431">
    <property type="entry name" value="REX4_DEDDh_dom"/>
</dbReference>
<dbReference type="GO" id="GO:0000027">
    <property type="term" value="P:ribosomal large subunit assembly"/>
    <property type="evidence" value="ECO:0007669"/>
    <property type="project" value="TreeGrafter"/>
</dbReference>
<comment type="caution">
    <text evidence="11">The sequence shown here is derived from an EMBL/GenBank/DDBJ whole genome shotgun (WGS) entry which is preliminary data.</text>
</comment>
<keyword evidence="12" id="KW-1185">Reference proteome</keyword>
<keyword evidence="7" id="KW-0269">Exonuclease</keyword>
<dbReference type="GO" id="GO:0006364">
    <property type="term" value="P:rRNA processing"/>
    <property type="evidence" value="ECO:0007669"/>
    <property type="project" value="UniProtKB-KW"/>
</dbReference>
<feature type="domain" description="Exonuclease" evidence="10">
    <location>
        <begin position="214"/>
        <end position="363"/>
    </location>
</feature>
<evidence type="ECO:0000256" key="3">
    <source>
        <dbReference type="ARBA" id="ARBA00016937"/>
    </source>
</evidence>
<dbReference type="GO" id="GO:0005634">
    <property type="term" value="C:nucleus"/>
    <property type="evidence" value="ECO:0007669"/>
    <property type="project" value="UniProtKB-SubCell"/>
</dbReference>
<comment type="function">
    <text evidence="9">Exoribonuclease involved in ribosome biosynthesis. Involved in the processing of ITS1, the internal transcribed spacer localized between the 18S and 5.8S rRNAs.</text>
</comment>
<evidence type="ECO:0000256" key="7">
    <source>
        <dbReference type="ARBA" id="ARBA00022839"/>
    </source>
</evidence>
<evidence type="ECO:0000256" key="9">
    <source>
        <dbReference type="ARBA" id="ARBA00025599"/>
    </source>
</evidence>
<evidence type="ECO:0000256" key="1">
    <source>
        <dbReference type="ARBA" id="ARBA00004123"/>
    </source>
</evidence>
<keyword evidence="4" id="KW-0698">rRNA processing</keyword>
<comment type="subcellular location">
    <subcellularLocation>
        <location evidence="1">Nucleus</location>
    </subcellularLocation>
</comment>
<keyword evidence="8" id="KW-0539">Nucleus</keyword>
<reference evidence="11" key="1">
    <citation type="submission" date="2017-12" db="EMBL/GenBank/DDBJ databases">
        <title>Gene loss provides genomic basis for host adaptation in cereal stripe rust fungi.</title>
        <authorList>
            <person name="Xia C."/>
        </authorList>
    </citation>
    <scope>NUCLEOTIDE SEQUENCE [LARGE SCALE GENOMIC DNA]</scope>
    <source>
        <strain evidence="11">93-210</strain>
    </source>
</reference>
<dbReference type="InterPro" id="IPR036397">
    <property type="entry name" value="RNaseH_sf"/>
</dbReference>
<evidence type="ECO:0000256" key="6">
    <source>
        <dbReference type="ARBA" id="ARBA00022801"/>
    </source>
</evidence>
<keyword evidence="5" id="KW-0540">Nuclease</keyword>
<dbReference type="EMBL" id="PKSL01000003">
    <property type="protein sequence ID" value="POW17342.1"/>
    <property type="molecule type" value="Genomic_DNA"/>
</dbReference>
<dbReference type="VEuPathDB" id="FungiDB:PSTT_00570"/>
<dbReference type="GO" id="GO:0003676">
    <property type="term" value="F:nucleic acid binding"/>
    <property type="evidence" value="ECO:0007669"/>
    <property type="project" value="InterPro"/>
</dbReference>
<proteinExistence type="inferred from homology"/>
<dbReference type="VEuPathDB" id="FungiDB:PSHT_07507"/>
<evidence type="ECO:0000256" key="2">
    <source>
        <dbReference type="ARBA" id="ARBA00010489"/>
    </source>
</evidence>
<dbReference type="InterPro" id="IPR012337">
    <property type="entry name" value="RNaseH-like_sf"/>
</dbReference>
<dbReference type="InterPro" id="IPR013520">
    <property type="entry name" value="Ribonucl_H"/>
</dbReference>
<organism evidence="11 12">
    <name type="scientific">Puccinia striiformis</name>
    <dbReference type="NCBI Taxonomy" id="27350"/>
    <lineage>
        <taxon>Eukaryota</taxon>
        <taxon>Fungi</taxon>
        <taxon>Dikarya</taxon>
        <taxon>Basidiomycota</taxon>
        <taxon>Pucciniomycotina</taxon>
        <taxon>Pucciniomycetes</taxon>
        <taxon>Pucciniales</taxon>
        <taxon>Pucciniaceae</taxon>
        <taxon>Puccinia</taxon>
    </lineage>
</organism>
<dbReference type="SUPFAM" id="SSF53098">
    <property type="entry name" value="Ribonuclease H-like"/>
    <property type="match status" value="1"/>
</dbReference>
<comment type="similarity">
    <text evidence="2">Belongs to the REXO4 family.</text>
</comment>
<accession>A0A2S4W6D6</accession>
<gene>
    <name evidence="11" type="ORF">PSTT_00570</name>
</gene>
<evidence type="ECO:0000259" key="10">
    <source>
        <dbReference type="SMART" id="SM00479"/>
    </source>
</evidence>
<feature type="non-terminal residue" evidence="11">
    <location>
        <position position="385"/>
    </location>
</feature>
<evidence type="ECO:0000256" key="4">
    <source>
        <dbReference type="ARBA" id="ARBA00022552"/>
    </source>
</evidence>
<dbReference type="CDD" id="cd06144">
    <property type="entry name" value="REX4_like"/>
    <property type="match status" value="1"/>
</dbReference>
<evidence type="ECO:0000256" key="8">
    <source>
        <dbReference type="ARBA" id="ARBA00023242"/>
    </source>
</evidence>
<dbReference type="AlphaFoldDB" id="A0A2S4W6D6"/>
<name>A0A2S4W6D6_9BASI</name>
<dbReference type="PANTHER" id="PTHR12801:SF45">
    <property type="entry name" value="RNA EXONUCLEASE 4"/>
    <property type="match status" value="1"/>
</dbReference>
<dbReference type="Pfam" id="PF00929">
    <property type="entry name" value="RNase_T"/>
    <property type="match status" value="1"/>
</dbReference>
<dbReference type="Proteomes" id="UP000239156">
    <property type="component" value="Unassembled WGS sequence"/>
</dbReference>
<dbReference type="GO" id="GO:0008408">
    <property type="term" value="F:3'-5' exonuclease activity"/>
    <property type="evidence" value="ECO:0007669"/>
    <property type="project" value="InterPro"/>
</dbReference>
<evidence type="ECO:0000256" key="5">
    <source>
        <dbReference type="ARBA" id="ARBA00022722"/>
    </source>
</evidence>
<evidence type="ECO:0000313" key="12">
    <source>
        <dbReference type="Proteomes" id="UP000239156"/>
    </source>
</evidence>
<dbReference type="FunFam" id="3.30.420.10:FF:000007">
    <property type="entry name" value="Interferon-stimulated exonuclease gene 20"/>
    <property type="match status" value="1"/>
</dbReference>